<protein>
    <submittedName>
        <fullName evidence="1">Uncharacterized protein</fullName>
    </submittedName>
</protein>
<reference evidence="1" key="1">
    <citation type="submission" date="2024-06" db="EMBL/GenBank/DDBJ databases">
        <title>Sequencing and assembly of the genome of Dyadobacter sp. strain 676, a symbiont of Cyamopsis tetragonoloba.</title>
        <authorList>
            <person name="Guro P."/>
            <person name="Sazanova A."/>
            <person name="Kuznetsova I."/>
            <person name="Belimov A."/>
            <person name="Safronova V."/>
        </authorList>
    </citation>
    <scope>NUCLEOTIDE SEQUENCE</scope>
    <source>
        <strain evidence="1">676</strain>
    </source>
</reference>
<accession>A0AAU8FLT3</accession>
<organism evidence="1">
    <name type="scientific">Dyadobacter sp. 676</name>
    <dbReference type="NCBI Taxonomy" id="3088362"/>
    <lineage>
        <taxon>Bacteria</taxon>
        <taxon>Pseudomonadati</taxon>
        <taxon>Bacteroidota</taxon>
        <taxon>Cytophagia</taxon>
        <taxon>Cytophagales</taxon>
        <taxon>Spirosomataceae</taxon>
        <taxon>Dyadobacter</taxon>
    </lineage>
</organism>
<dbReference type="EMBL" id="CP159289">
    <property type="protein sequence ID" value="XCH24829.1"/>
    <property type="molecule type" value="Genomic_DNA"/>
</dbReference>
<gene>
    <name evidence="1" type="ORF">ABV298_31855</name>
</gene>
<sequence>MKNLITKQMWDRIERIRHFHAENVKSRPVLGNTMKSWVQHPLKKTVNIPAAFIGYRHQIKTFGVVRYQKVKSPTSKKLGFFAFDNILDY</sequence>
<proteinExistence type="predicted"/>
<name>A0AAU8FLT3_9BACT</name>
<dbReference type="RefSeq" id="WP_353720137.1">
    <property type="nucleotide sequence ID" value="NZ_CP159289.1"/>
</dbReference>
<evidence type="ECO:0000313" key="1">
    <source>
        <dbReference type="EMBL" id="XCH24829.1"/>
    </source>
</evidence>
<dbReference type="AlphaFoldDB" id="A0AAU8FLT3"/>